<keyword evidence="3 4" id="KW-0067">ATP-binding</keyword>
<dbReference type="GO" id="GO:0046872">
    <property type="term" value="F:metal ion binding"/>
    <property type="evidence" value="ECO:0007669"/>
    <property type="project" value="UniProtKB-KW"/>
</dbReference>
<evidence type="ECO:0000256" key="2">
    <source>
        <dbReference type="ARBA" id="ARBA00022741"/>
    </source>
</evidence>
<dbReference type="EC" id="6.3.3.2" evidence="5"/>
<feature type="binding site" evidence="4">
    <location>
        <begin position="2"/>
        <end position="6"/>
    </location>
    <ligand>
        <name>ATP</name>
        <dbReference type="ChEBI" id="CHEBI:30616"/>
    </ligand>
</feature>
<keyword evidence="6" id="KW-0436">Ligase</keyword>
<feature type="binding site" evidence="4">
    <location>
        <position position="48"/>
    </location>
    <ligand>
        <name>substrate</name>
    </ligand>
</feature>
<dbReference type="EMBL" id="JJMT01000010">
    <property type="protein sequence ID" value="KEO45668.1"/>
    <property type="molecule type" value="Genomic_DNA"/>
</dbReference>
<comment type="cofactor">
    <cofactor evidence="5">
        <name>Mg(2+)</name>
        <dbReference type="ChEBI" id="CHEBI:18420"/>
    </cofactor>
</comment>
<evidence type="ECO:0000313" key="6">
    <source>
        <dbReference type="EMBL" id="KEO45668.1"/>
    </source>
</evidence>
<dbReference type="GO" id="GO:0030272">
    <property type="term" value="F:5-formyltetrahydrofolate cyclo-ligase activity"/>
    <property type="evidence" value="ECO:0007669"/>
    <property type="project" value="UniProtKB-EC"/>
</dbReference>
<dbReference type="GO" id="GO:0005524">
    <property type="term" value="F:ATP binding"/>
    <property type="evidence" value="ECO:0007669"/>
    <property type="project" value="UniProtKB-KW"/>
</dbReference>
<dbReference type="PANTHER" id="PTHR23407:SF1">
    <property type="entry name" value="5-FORMYLTETRAHYDROFOLATE CYCLO-LIGASE"/>
    <property type="match status" value="1"/>
</dbReference>
<feature type="binding site" evidence="4">
    <location>
        <begin position="128"/>
        <end position="136"/>
    </location>
    <ligand>
        <name>ATP</name>
        <dbReference type="ChEBI" id="CHEBI:30616"/>
    </ligand>
</feature>
<dbReference type="PIRSF" id="PIRSF006806">
    <property type="entry name" value="FTHF_cligase"/>
    <property type="match status" value="1"/>
</dbReference>
<evidence type="ECO:0000256" key="4">
    <source>
        <dbReference type="PIRSR" id="PIRSR006806-1"/>
    </source>
</evidence>
<keyword evidence="2 4" id="KW-0547">Nucleotide-binding</keyword>
<name>A0A074IVP8_STRSL</name>
<accession>A0A074IVP8</accession>
<dbReference type="Proteomes" id="UP000027855">
    <property type="component" value="Unassembled WGS sequence"/>
</dbReference>
<evidence type="ECO:0000256" key="1">
    <source>
        <dbReference type="ARBA" id="ARBA00010638"/>
    </source>
</evidence>
<dbReference type="PANTHER" id="PTHR23407">
    <property type="entry name" value="ATPASE INHIBITOR/5-FORMYLTETRAHYDROFOLATE CYCLO-LIGASE"/>
    <property type="match status" value="1"/>
</dbReference>
<dbReference type="AlphaFoldDB" id="A0A074IVP8"/>
<dbReference type="Gene3D" id="3.40.50.10420">
    <property type="entry name" value="NagB/RpiA/CoA transferase-like"/>
    <property type="match status" value="1"/>
</dbReference>
<dbReference type="Pfam" id="PF01812">
    <property type="entry name" value="5-FTHF_cyc-lig"/>
    <property type="match status" value="1"/>
</dbReference>
<dbReference type="GO" id="GO:0035999">
    <property type="term" value="P:tetrahydrofolate interconversion"/>
    <property type="evidence" value="ECO:0007669"/>
    <property type="project" value="TreeGrafter"/>
</dbReference>
<comment type="similarity">
    <text evidence="1 5">Belongs to the 5-formyltetrahydrofolate cyclo-ligase family.</text>
</comment>
<dbReference type="RefSeq" id="WP_037601507.1">
    <property type="nucleotide sequence ID" value="NZ_JADMQU010000011.1"/>
</dbReference>
<dbReference type="GO" id="GO:0009396">
    <property type="term" value="P:folic acid-containing compound biosynthetic process"/>
    <property type="evidence" value="ECO:0007669"/>
    <property type="project" value="TreeGrafter"/>
</dbReference>
<dbReference type="NCBIfam" id="TIGR02727">
    <property type="entry name" value="MTHFS_bact"/>
    <property type="match status" value="1"/>
</dbReference>
<dbReference type="InterPro" id="IPR002698">
    <property type="entry name" value="FTHF_cligase"/>
</dbReference>
<dbReference type="SUPFAM" id="SSF100950">
    <property type="entry name" value="NagB/RpiA/CoA transferase-like"/>
    <property type="match status" value="1"/>
</dbReference>
<evidence type="ECO:0000256" key="5">
    <source>
        <dbReference type="RuleBase" id="RU361279"/>
    </source>
</evidence>
<keyword evidence="5" id="KW-0460">Magnesium</keyword>
<keyword evidence="5" id="KW-0479">Metal-binding</keyword>
<proteinExistence type="inferred from homology"/>
<dbReference type="InterPro" id="IPR024185">
    <property type="entry name" value="FTHF_cligase-like_sf"/>
</dbReference>
<dbReference type="InterPro" id="IPR037171">
    <property type="entry name" value="NagB/RpiA_transferase-like"/>
</dbReference>
<evidence type="ECO:0000256" key="3">
    <source>
        <dbReference type="ARBA" id="ARBA00022840"/>
    </source>
</evidence>
<comment type="catalytic activity">
    <reaction evidence="5">
        <text>(6S)-5-formyl-5,6,7,8-tetrahydrofolate + ATP = (6R)-5,10-methenyltetrahydrofolate + ADP + phosphate</text>
        <dbReference type="Rhea" id="RHEA:10488"/>
        <dbReference type="ChEBI" id="CHEBI:30616"/>
        <dbReference type="ChEBI" id="CHEBI:43474"/>
        <dbReference type="ChEBI" id="CHEBI:57455"/>
        <dbReference type="ChEBI" id="CHEBI:57457"/>
        <dbReference type="ChEBI" id="CHEBI:456216"/>
        <dbReference type="EC" id="6.3.3.2"/>
    </reaction>
</comment>
<evidence type="ECO:0000313" key="7">
    <source>
        <dbReference type="Proteomes" id="UP000027855"/>
    </source>
</evidence>
<comment type="caution">
    <text evidence="6">The sequence shown here is derived from an EMBL/GenBank/DDBJ whole genome shotgun (WGS) entry which is preliminary data.</text>
</comment>
<sequence>MKNELRKTVLAQLTSQEPETKAKIDKHLLEQLIALPAYKEAQVIATYLSFPHEYDTSLLINQALKDGKRLLIPKTYKQGRMIFVDYDPDNLVATSFGLMEPASDLAVEKSEIDLIHVPGVVFNDEGYRIGYGAGYYDRYLSDFEGETVSTVYPCQKHDFQPDSYDIPVKEVVTCQ</sequence>
<gene>
    <name evidence="6" type="ORF">DL07_01140</name>
</gene>
<protein>
    <recommendedName>
        <fullName evidence="5">5-formyltetrahydrofolate cyclo-ligase</fullName>
        <ecNumber evidence="5">6.3.3.2</ecNumber>
    </recommendedName>
</protein>
<feature type="binding site" evidence="4">
    <location>
        <position position="53"/>
    </location>
    <ligand>
        <name>substrate</name>
    </ligand>
</feature>
<organism evidence="6 7">
    <name type="scientific">Streptococcus salivarius</name>
    <dbReference type="NCBI Taxonomy" id="1304"/>
    <lineage>
        <taxon>Bacteria</taxon>
        <taxon>Bacillati</taxon>
        <taxon>Bacillota</taxon>
        <taxon>Bacilli</taxon>
        <taxon>Lactobacillales</taxon>
        <taxon>Streptococcaceae</taxon>
        <taxon>Streptococcus</taxon>
    </lineage>
</organism>
<reference evidence="6 7" key="1">
    <citation type="submission" date="2014-04" db="EMBL/GenBank/DDBJ databases">
        <title>Variable characteristics of bacteriocin-producing Streptococcus salivarius strains isolated from Malaysian subjects.</title>
        <authorList>
            <person name="Philip K."/>
            <person name="Barbour A."/>
        </authorList>
    </citation>
    <scope>NUCLEOTIDE SEQUENCE [LARGE SCALE GENOMIC DNA]</scope>
    <source>
        <strain evidence="6 7">NU10</strain>
    </source>
</reference>